<protein>
    <submittedName>
        <fullName evidence="12">CP2J2 protein</fullName>
    </submittedName>
</protein>
<keyword evidence="9" id="KW-0472">Membrane</keyword>
<dbReference type="AlphaFoldDB" id="A0A8J7NTW9"/>
<organism evidence="12 13">
    <name type="scientific">Atractosteus spatula</name>
    <name type="common">Alligator gar</name>
    <name type="synonym">Lepisosteus spatula</name>
    <dbReference type="NCBI Taxonomy" id="7917"/>
    <lineage>
        <taxon>Eukaryota</taxon>
        <taxon>Metazoa</taxon>
        <taxon>Chordata</taxon>
        <taxon>Craniata</taxon>
        <taxon>Vertebrata</taxon>
        <taxon>Euteleostomi</taxon>
        <taxon>Actinopterygii</taxon>
        <taxon>Neopterygii</taxon>
        <taxon>Holostei</taxon>
        <taxon>Semionotiformes</taxon>
        <taxon>Lepisosteidae</taxon>
        <taxon>Atractosteus</taxon>
    </lineage>
</organism>
<evidence type="ECO:0000256" key="9">
    <source>
        <dbReference type="ARBA" id="ARBA00023136"/>
    </source>
</evidence>
<dbReference type="PRINTS" id="PR00463">
    <property type="entry name" value="EP450I"/>
</dbReference>
<dbReference type="GO" id="GO:0006082">
    <property type="term" value="P:organic acid metabolic process"/>
    <property type="evidence" value="ECO:0007669"/>
    <property type="project" value="TreeGrafter"/>
</dbReference>
<dbReference type="PANTHER" id="PTHR24300:SF327">
    <property type="entry name" value="CYTOCHROME P450 2F2-RELATED"/>
    <property type="match status" value="1"/>
</dbReference>
<comment type="subcellular location">
    <subcellularLocation>
        <location evidence="2">Membrane</location>
    </subcellularLocation>
</comment>
<reference evidence="12" key="1">
    <citation type="journal article" date="2021" name="Cell">
        <title>Tracing the genetic footprints of vertebrate landing in non-teleost ray-finned fishes.</title>
        <authorList>
            <person name="Bi X."/>
            <person name="Wang K."/>
            <person name="Yang L."/>
            <person name="Pan H."/>
            <person name="Jiang H."/>
            <person name="Wei Q."/>
            <person name="Fang M."/>
            <person name="Yu H."/>
            <person name="Zhu C."/>
            <person name="Cai Y."/>
            <person name="He Y."/>
            <person name="Gan X."/>
            <person name="Zeng H."/>
            <person name="Yu D."/>
            <person name="Zhu Y."/>
            <person name="Jiang H."/>
            <person name="Qiu Q."/>
            <person name="Yang H."/>
            <person name="Zhang Y.E."/>
            <person name="Wang W."/>
            <person name="Zhu M."/>
            <person name="He S."/>
            <person name="Zhang G."/>
        </authorList>
    </citation>
    <scope>NUCLEOTIDE SEQUENCE</scope>
    <source>
        <tissue evidence="12">Muscle</tissue>
    </source>
</reference>
<dbReference type="GO" id="GO:0016020">
    <property type="term" value="C:membrane"/>
    <property type="evidence" value="ECO:0007669"/>
    <property type="project" value="UniProtKB-SubCell"/>
</dbReference>
<sequence>MLGTVFLLWIGVFLLFFLWKTRRPKSFPPGPQPLPIFGNLLQLNLKNPMKDFEKLSERYGKVYSFYFGGRPAVVLHGLHAVEEALLTQGIEFGGRPQGLLVNDVIGNKGVILVNYGSAWKEQRRFALTCLRNFGLGKTSMEEKILEEASHLISHLEKFSGQSMDPKTLFHNAVSNIICAILFGARYNYEDESFQSLIRMVCEMTKIANGPWSMIYDTMPLVRRLPLPFQKAFKNMRDLEASTLAKVTEHRKTRVPGQPRDFTDCYLDEIDKRGSDSSSFDDEFMVALLLDLFVAGTDTSSTTIRAGLLYLMLHQDVQARCHQEIDSVLGGKQQISYDDRHRMPYTQAMIHETQRYASIVPLSVFHATTKDTQLLGYSIPKDTIIIPNLSSVLHEEAQWKFPHEFNPSNFLNEEGELVKPEAFLPFSTGPRVCLGEGLARMELFLFFVSLLRRFEFFWPKDSGEPDLEPHFGIVQGPKPYRLGLRLRGNRGG</sequence>
<comment type="cofactor">
    <cofactor evidence="1 10">
        <name>heme</name>
        <dbReference type="ChEBI" id="CHEBI:30413"/>
    </cofactor>
</comment>
<dbReference type="GO" id="GO:0006805">
    <property type="term" value="P:xenobiotic metabolic process"/>
    <property type="evidence" value="ECO:0007669"/>
    <property type="project" value="TreeGrafter"/>
</dbReference>
<feature type="non-terminal residue" evidence="12">
    <location>
        <position position="491"/>
    </location>
</feature>
<dbReference type="Gene3D" id="1.10.630.10">
    <property type="entry name" value="Cytochrome P450"/>
    <property type="match status" value="1"/>
</dbReference>
<dbReference type="PRINTS" id="PR00385">
    <property type="entry name" value="P450"/>
</dbReference>
<evidence type="ECO:0000313" key="13">
    <source>
        <dbReference type="Proteomes" id="UP000736164"/>
    </source>
</evidence>
<gene>
    <name evidence="12" type="primary">Cyp2j2_5</name>
    <name evidence="12" type="ORF">GTO95_0011239</name>
</gene>
<dbReference type="PANTHER" id="PTHR24300">
    <property type="entry name" value="CYTOCHROME P450 508A4-RELATED"/>
    <property type="match status" value="1"/>
</dbReference>
<keyword evidence="5 10" id="KW-0479">Metal-binding</keyword>
<accession>A0A8J7NTW9</accession>
<dbReference type="PROSITE" id="PS00086">
    <property type="entry name" value="CYTOCHROME_P450"/>
    <property type="match status" value="1"/>
</dbReference>
<evidence type="ECO:0000256" key="10">
    <source>
        <dbReference type="PIRSR" id="PIRSR602401-1"/>
    </source>
</evidence>
<comment type="similarity">
    <text evidence="3 11">Belongs to the cytochrome P450 family.</text>
</comment>
<evidence type="ECO:0000256" key="6">
    <source>
        <dbReference type="ARBA" id="ARBA00023002"/>
    </source>
</evidence>
<dbReference type="CDD" id="cd11026">
    <property type="entry name" value="CYP2"/>
    <property type="match status" value="1"/>
</dbReference>
<evidence type="ECO:0000256" key="3">
    <source>
        <dbReference type="ARBA" id="ARBA00010617"/>
    </source>
</evidence>
<dbReference type="FunFam" id="1.10.630.10:FF:000004">
    <property type="entry name" value="cytochrome P450 2D15 isoform X1"/>
    <property type="match status" value="1"/>
</dbReference>
<name>A0A8J7NTW9_ATRSP</name>
<evidence type="ECO:0000313" key="12">
    <source>
        <dbReference type="EMBL" id="MBN3317895.1"/>
    </source>
</evidence>
<dbReference type="SUPFAM" id="SSF48264">
    <property type="entry name" value="Cytochrome P450"/>
    <property type="match status" value="1"/>
</dbReference>
<dbReference type="PRINTS" id="PR01686">
    <property type="entry name" value="EP450ICYP2D"/>
</dbReference>
<comment type="caution">
    <text evidence="12">The sequence shown here is derived from an EMBL/GenBank/DDBJ whole genome shotgun (WGS) entry which is preliminary data.</text>
</comment>
<dbReference type="InterPro" id="IPR008069">
    <property type="entry name" value="Cyt_P450_E_grp-I_CYP2D-like"/>
</dbReference>
<dbReference type="InterPro" id="IPR036396">
    <property type="entry name" value="Cyt_P450_sf"/>
</dbReference>
<dbReference type="InterPro" id="IPR017972">
    <property type="entry name" value="Cyt_P450_CS"/>
</dbReference>
<dbReference type="GO" id="GO:0005737">
    <property type="term" value="C:cytoplasm"/>
    <property type="evidence" value="ECO:0007669"/>
    <property type="project" value="TreeGrafter"/>
</dbReference>
<keyword evidence="13" id="KW-1185">Reference proteome</keyword>
<dbReference type="InterPro" id="IPR001128">
    <property type="entry name" value="Cyt_P450"/>
</dbReference>
<proteinExistence type="inferred from homology"/>
<keyword evidence="8 11" id="KW-0503">Monooxygenase</keyword>
<evidence type="ECO:0000256" key="8">
    <source>
        <dbReference type="ARBA" id="ARBA00023033"/>
    </source>
</evidence>
<dbReference type="Pfam" id="PF00067">
    <property type="entry name" value="p450"/>
    <property type="match status" value="1"/>
</dbReference>
<keyword evidence="6 11" id="KW-0560">Oxidoreductase</keyword>
<dbReference type="GO" id="GO:0020037">
    <property type="term" value="F:heme binding"/>
    <property type="evidence" value="ECO:0007669"/>
    <property type="project" value="InterPro"/>
</dbReference>
<keyword evidence="4 10" id="KW-0349">Heme</keyword>
<evidence type="ECO:0000256" key="7">
    <source>
        <dbReference type="ARBA" id="ARBA00023004"/>
    </source>
</evidence>
<keyword evidence="7 10" id="KW-0408">Iron</keyword>
<dbReference type="EMBL" id="JAAWVO010037002">
    <property type="protein sequence ID" value="MBN3317895.1"/>
    <property type="molecule type" value="Genomic_DNA"/>
</dbReference>
<dbReference type="InterPro" id="IPR050182">
    <property type="entry name" value="Cytochrome_P450_fam2"/>
</dbReference>
<evidence type="ECO:0000256" key="11">
    <source>
        <dbReference type="RuleBase" id="RU000461"/>
    </source>
</evidence>
<dbReference type="Proteomes" id="UP000736164">
    <property type="component" value="Unassembled WGS sequence"/>
</dbReference>
<evidence type="ECO:0000256" key="5">
    <source>
        <dbReference type="ARBA" id="ARBA00022723"/>
    </source>
</evidence>
<dbReference type="InterPro" id="IPR002401">
    <property type="entry name" value="Cyt_P450_E_grp-I"/>
</dbReference>
<evidence type="ECO:0000256" key="2">
    <source>
        <dbReference type="ARBA" id="ARBA00004370"/>
    </source>
</evidence>
<evidence type="ECO:0000256" key="1">
    <source>
        <dbReference type="ARBA" id="ARBA00001971"/>
    </source>
</evidence>
<feature type="non-terminal residue" evidence="12">
    <location>
        <position position="1"/>
    </location>
</feature>
<evidence type="ECO:0000256" key="4">
    <source>
        <dbReference type="ARBA" id="ARBA00022617"/>
    </source>
</evidence>
<feature type="binding site" description="axial binding residue" evidence="10">
    <location>
        <position position="432"/>
    </location>
    <ligand>
        <name>heme</name>
        <dbReference type="ChEBI" id="CHEBI:30413"/>
    </ligand>
    <ligandPart>
        <name>Fe</name>
        <dbReference type="ChEBI" id="CHEBI:18248"/>
    </ligandPart>
</feature>
<dbReference type="GO" id="GO:0005506">
    <property type="term" value="F:iron ion binding"/>
    <property type="evidence" value="ECO:0007669"/>
    <property type="project" value="InterPro"/>
</dbReference>
<dbReference type="GO" id="GO:0016712">
    <property type="term" value="F:oxidoreductase activity, acting on paired donors, with incorporation or reduction of molecular oxygen, reduced flavin or flavoprotein as one donor, and incorporation of one atom of oxygen"/>
    <property type="evidence" value="ECO:0007669"/>
    <property type="project" value="InterPro"/>
</dbReference>